<dbReference type="Proteomes" id="UP000001542">
    <property type="component" value="Unassembled WGS sequence"/>
</dbReference>
<dbReference type="KEGG" id="tva:4773634"/>
<proteinExistence type="predicted"/>
<gene>
    <name evidence="1" type="ORF">TVAG_209060</name>
</gene>
<dbReference type="EMBL" id="DS113253">
    <property type="protein sequence ID" value="EAY15627.1"/>
    <property type="molecule type" value="Genomic_DNA"/>
</dbReference>
<protein>
    <submittedName>
        <fullName evidence="1">Uncharacterized protein</fullName>
    </submittedName>
</protein>
<reference evidence="1" key="2">
    <citation type="journal article" date="2007" name="Science">
        <title>Draft genome sequence of the sexually transmitted pathogen Trichomonas vaginalis.</title>
        <authorList>
            <person name="Carlton J.M."/>
            <person name="Hirt R.P."/>
            <person name="Silva J.C."/>
            <person name="Delcher A.L."/>
            <person name="Schatz M."/>
            <person name="Zhao Q."/>
            <person name="Wortman J.R."/>
            <person name="Bidwell S.L."/>
            <person name="Alsmark U.C.M."/>
            <person name="Besteiro S."/>
            <person name="Sicheritz-Ponten T."/>
            <person name="Noel C.J."/>
            <person name="Dacks J.B."/>
            <person name="Foster P.G."/>
            <person name="Simillion C."/>
            <person name="Van de Peer Y."/>
            <person name="Miranda-Saavedra D."/>
            <person name="Barton G.J."/>
            <person name="Westrop G.D."/>
            <person name="Mueller S."/>
            <person name="Dessi D."/>
            <person name="Fiori P.L."/>
            <person name="Ren Q."/>
            <person name="Paulsen I."/>
            <person name="Zhang H."/>
            <person name="Bastida-Corcuera F.D."/>
            <person name="Simoes-Barbosa A."/>
            <person name="Brown M.T."/>
            <person name="Hayes R.D."/>
            <person name="Mukherjee M."/>
            <person name="Okumura C.Y."/>
            <person name="Schneider R."/>
            <person name="Smith A.J."/>
            <person name="Vanacova S."/>
            <person name="Villalvazo M."/>
            <person name="Haas B.J."/>
            <person name="Pertea M."/>
            <person name="Feldblyum T.V."/>
            <person name="Utterback T.R."/>
            <person name="Shu C.L."/>
            <person name="Osoegawa K."/>
            <person name="de Jong P.J."/>
            <person name="Hrdy I."/>
            <person name="Horvathova L."/>
            <person name="Zubacova Z."/>
            <person name="Dolezal P."/>
            <person name="Malik S.B."/>
            <person name="Logsdon J.M. Jr."/>
            <person name="Henze K."/>
            <person name="Gupta A."/>
            <person name="Wang C.C."/>
            <person name="Dunne R.L."/>
            <person name="Upcroft J.A."/>
            <person name="Upcroft P."/>
            <person name="White O."/>
            <person name="Salzberg S.L."/>
            <person name="Tang P."/>
            <person name="Chiu C.-H."/>
            <person name="Lee Y.-S."/>
            <person name="Embley T.M."/>
            <person name="Coombs G.H."/>
            <person name="Mottram J.C."/>
            <person name="Tachezy J."/>
            <person name="Fraser-Liggett C.M."/>
            <person name="Johnson P.J."/>
        </authorList>
    </citation>
    <scope>NUCLEOTIDE SEQUENCE [LARGE SCALE GENOMIC DNA]</scope>
    <source>
        <strain evidence="1">G3</strain>
    </source>
</reference>
<name>A2DVE8_TRIV3</name>
<keyword evidence="2" id="KW-1185">Reference proteome</keyword>
<dbReference type="RefSeq" id="XP_001327850.1">
    <property type="nucleotide sequence ID" value="XM_001327815.1"/>
</dbReference>
<dbReference type="AlphaFoldDB" id="A2DVE8"/>
<dbReference type="VEuPathDB" id="TrichDB:TVAG_209060"/>
<organism evidence="1 2">
    <name type="scientific">Trichomonas vaginalis (strain ATCC PRA-98 / G3)</name>
    <dbReference type="NCBI Taxonomy" id="412133"/>
    <lineage>
        <taxon>Eukaryota</taxon>
        <taxon>Metamonada</taxon>
        <taxon>Parabasalia</taxon>
        <taxon>Trichomonadida</taxon>
        <taxon>Trichomonadidae</taxon>
        <taxon>Trichomonas</taxon>
    </lineage>
</organism>
<dbReference type="VEuPathDB" id="TrichDB:TVAGG3_0335410"/>
<dbReference type="InParanoid" id="A2DVE8"/>
<accession>A2DVE8</accession>
<sequence length="241" mass="28310">MIFGGFHISQGALKKSKIDKNFIREIIPNVTIGKPINHGNKYHLTIFNNTILQLIFYHDVRSKDEYFTPGNVRHFIGQYRYSLLSDLETKPYYKINDKYEFLIHYPELTGNSYNWWRQNLSPTIQTENETKSNENDHYVLGYEKIDVHFTDLNWGGLSLSRTDYGSYINGDINHPEWHYAIGCYGTHEKGILGPSAFARYSSWVALYARINDLNMIKCETFRNYLYSFLNLNTILFVFVLL</sequence>
<evidence type="ECO:0000313" key="2">
    <source>
        <dbReference type="Proteomes" id="UP000001542"/>
    </source>
</evidence>
<reference evidence="1" key="1">
    <citation type="submission" date="2006-10" db="EMBL/GenBank/DDBJ databases">
        <authorList>
            <person name="Amadeo P."/>
            <person name="Zhao Q."/>
            <person name="Wortman J."/>
            <person name="Fraser-Liggett C."/>
            <person name="Carlton J."/>
        </authorList>
    </citation>
    <scope>NUCLEOTIDE SEQUENCE</scope>
    <source>
        <strain evidence="1">G3</strain>
    </source>
</reference>
<evidence type="ECO:0000313" key="1">
    <source>
        <dbReference type="EMBL" id="EAY15627.1"/>
    </source>
</evidence>